<dbReference type="AlphaFoldDB" id="A0A7C9QWK3"/>
<protein>
    <submittedName>
        <fullName evidence="1">SIR2 family protein</fullName>
    </submittedName>
</protein>
<dbReference type="RefSeq" id="WP_163682373.1">
    <property type="nucleotide sequence ID" value="NZ_JAAIYP010000044.1"/>
</dbReference>
<proteinExistence type="predicted"/>
<comment type="caution">
    <text evidence="1">The sequence shown here is derived from an EMBL/GenBank/DDBJ whole genome shotgun (WGS) entry which is preliminary data.</text>
</comment>
<keyword evidence="2" id="KW-1185">Reference proteome</keyword>
<dbReference type="EMBL" id="JAAIYP010000044">
    <property type="protein sequence ID" value="NFV81899.1"/>
    <property type="molecule type" value="Genomic_DNA"/>
</dbReference>
<dbReference type="Pfam" id="PF13289">
    <property type="entry name" value="SIR2_2"/>
    <property type="match status" value="1"/>
</dbReference>
<reference evidence="1 2" key="1">
    <citation type="submission" date="2020-02" db="EMBL/GenBank/DDBJ databases">
        <authorList>
            <person name="Dziuba M."/>
            <person name="Kuznetsov B."/>
            <person name="Mardanov A."/>
            <person name="Ravin N."/>
            <person name="Grouzdev D."/>
        </authorList>
    </citation>
    <scope>NUCLEOTIDE SEQUENCE [LARGE SCALE GENOMIC DNA]</scope>
    <source>
        <strain evidence="1 2">SpK</strain>
    </source>
</reference>
<gene>
    <name evidence="1" type="ORF">G4223_17460</name>
</gene>
<sequence>MAKDYESYIADCKDDVAACIENMGCQPILFVGSGLSRRYFGGPSWEELLQKMAEQCPVIGKPFAYFKQAFKSYSDIGETFADSYREWAWGSGQALFPNSMFTPETRADAYLKFKVCEHLASITPKSADQVKDPALRAELAALQAIRPHAVITTNFDSFSEAVFSDYAPVIGQKILRHQYASVGEIFKIHGCVSDHASLVLTTSDYVEFQNKKKYLSAKLLAFFAEHPLLFVGYSANDENIKAILSDIDEILCPNGELIPNIYLVEWQEKITEAYPAREKLISVGGDRSVRVKSICASSFQWVFDAFAADEAAIKVNPKILRSLMARTYELVRHDLPSRALEVDFKVLEHAVSSTDELAKVYGITTLDNPSALNAKYPYLLTNLGEKLGGKGWHCAHKLIEQLRQDTGVDIKASDNRYHIAVKSGKTTINHKYSEDALTLLSSLSAGQEYTLEL</sequence>
<accession>A0A7C9QWK3</accession>
<evidence type="ECO:0000313" key="2">
    <source>
        <dbReference type="Proteomes" id="UP000480684"/>
    </source>
</evidence>
<dbReference type="Proteomes" id="UP000480684">
    <property type="component" value="Unassembled WGS sequence"/>
</dbReference>
<name>A0A7C9QWK3_9PROT</name>
<organism evidence="1 2">
    <name type="scientific">Magnetospirillum aberrantis SpK</name>
    <dbReference type="NCBI Taxonomy" id="908842"/>
    <lineage>
        <taxon>Bacteria</taxon>
        <taxon>Pseudomonadati</taxon>
        <taxon>Pseudomonadota</taxon>
        <taxon>Alphaproteobacteria</taxon>
        <taxon>Rhodospirillales</taxon>
        <taxon>Rhodospirillaceae</taxon>
        <taxon>Magnetospirillum</taxon>
    </lineage>
</organism>
<evidence type="ECO:0000313" key="1">
    <source>
        <dbReference type="EMBL" id="NFV81899.1"/>
    </source>
</evidence>